<dbReference type="PANTHER" id="PTHR22683:SF1">
    <property type="entry name" value="TYPE VII SECRETION SYSTEM PROTEIN ESSC"/>
    <property type="match status" value="1"/>
</dbReference>
<feature type="transmembrane region" description="Helical" evidence="4">
    <location>
        <begin position="44"/>
        <end position="61"/>
    </location>
</feature>
<proteinExistence type="predicted"/>
<dbReference type="eggNOG" id="COG1674">
    <property type="taxonomic scope" value="Bacteria"/>
</dbReference>
<comment type="caution">
    <text evidence="6">The sequence shown here is derived from an EMBL/GenBank/DDBJ whole genome shotgun (WGS) entry which is preliminary data.</text>
</comment>
<name>A0A099JEK0_9MICO</name>
<dbReference type="GO" id="GO:0005524">
    <property type="term" value="F:ATP binding"/>
    <property type="evidence" value="ECO:0007669"/>
    <property type="project" value="UniProtKB-UniRule"/>
</dbReference>
<accession>A0A099JEK0</accession>
<gene>
    <name evidence="6" type="ORF">GY21_09045</name>
</gene>
<dbReference type="PANTHER" id="PTHR22683">
    <property type="entry name" value="SPORULATION PROTEIN RELATED"/>
    <property type="match status" value="1"/>
</dbReference>
<dbReference type="InterPro" id="IPR003593">
    <property type="entry name" value="AAA+_ATPase"/>
</dbReference>
<keyword evidence="4" id="KW-0812">Transmembrane</keyword>
<dbReference type="CDD" id="cd01127">
    <property type="entry name" value="TrwB_TraG_TraD_VirD4"/>
    <property type="match status" value="1"/>
</dbReference>
<dbReference type="SUPFAM" id="SSF52540">
    <property type="entry name" value="P-loop containing nucleoside triphosphate hydrolases"/>
    <property type="match status" value="2"/>
</dbReference>
<dbReference type="GO" id="GO:0003677">
    <property type="term" value="F:DNA binding"/>
    <property type="evidence" value="ECO:0007669"/>
    <property type="project" value="InterPro"/>
</dbReference>
<feature type="transmembrane region" description="Helical" evidence="4">
    <location>
        <begin position="20"/>
        <end position="39"/>
    </location>
</feature>
<dbReference type="InterPro" id="IPR050206">
    <property type="entry name" value="FtsK/SpoIIIE/SftA"/>
</dbReference>
<dbReference type="InterPro" id="IPR027417">
    <property type="entry name" value="P-loop_NTPase"/>
</dbReference>
<keyword evidence="4" id="KW-0472">Membrane</keyword>
<keyword evidence="7" id="KW-1185">Reference proteome</keyword>
<evidence type="ECO:0000256" key="4">
    <source>
        <dbReference type="SAM" id="Phobius"/>
    </source>
</evidence>
<dbReference type="STRING" id="1001240.GY21_09045"/>
<keyword evidence="4" id="KW-1133">Transmembrane helix</keyword>
<sequence length="975" mass="102244">MILTDEPLSLPIRAVPPPPAAFPLLVTLAPLVAAAAIWFVTGSAFALIFAVLSPVIAVASMCDTRRSQRKRGAAERATYDEGIRVLRSSVTERHDLLRRTLRTRTPSVKTILAEPTGAGRWRDTAPTVITLGLGCVRSDLRIAGPAESAEHRELRLWAGTLTDAPIAVDARAGVGIVGPEALTRALARGIVVQLCFASPPTDVAIRSVPESWAWSAGLPHTLSGRCEAIVVRECGRPSVGAVQSPARLDHRETSTTMTITTAERLEDLPPGCGTVVRVDGPHRATVLASAVHAGGLEFQPELVSAEEAARFAAEARQQARGAGLLASGPSLPRSLAFSELTFPAAGDASGGAPAGLSCVLGRGESGDVHVDLVRAGPHAVIGGTTGSGKSELLITWVTSIAGAYSPAQVTFLLVDFKGGVAFRPLSALPHCVGLITDLDAEAAARTLASLSAELRYRERILRAAQATDVADPRVASGPTPLPRLVIVVDEFATMINVFPQLHALFVDVAARGRSLGMHLILCTQRPAGVVRDALLANCSLRVSLRVNNAADSQAVIGTDAAAQLSAEIPGRCLIAAASEEPRLCQVATAEEVDIRAASDRAEPAMTGSSSHVRRPWLDPLPPLVTGSDLAGIDDENGDGLLLGLLDEPERQRYRVARWNPATDGHLLVVGGARSGKSTLLQSLATDTRCTLIPADVEGTWDALARACRRLESVGPVVGDPVPAQPRVLLLDDLDAVCARWDPEHRMDALDMLTTLLRDGPAAQLFVVVCVQRLVGALQHLTATCENVLILRVPNAAEHQAAGGTAAQFDATLPPGGGRWRGLRVQLLCPDVRAAVPTRQAPPAAGPEPLHPLLVVTRASAGAAARWRSAGGGNNQIVDLTGKPVLSGGERLEVTAGGGAVIVLGDAEAWQTQWAVLAALRTRATLVFEGSSLADFRVVSRRRELPPPLAPGRGHVWALHPDGTVTRASLPGGPVV</sequence>
<evidence type="ECO:0000256" key="3">
    <source>
        <dbReference type="PROSITE-ProRule" id="PRU00289"/>
    </source>
</evidence>
<evidence type="ECO:0000256" key="2">
    <source>
        <dbReference type="ARBA" id="ARBA00022840"/>
    </source>
</evidence>
<evidence type="ECO:0000313" key="6">
    <source>
        <dbReference type="EMBL" id="KGJ76914.1"/>
    </source>
</evidence>
<dbReference type="PROSITE" id="PS50901">
    <property type="entry name" value="FTSK"/>
    <property type="match status" value="1"/>
</dbReference>
<dbReference type="Gene3D" id="3.40.50.300">
    <property type="entry name" value="P-loop containing nucleotide triphosphate hydrolases"/>
    <property type="match status" value="3"/>
</dbReference>
<evidence type="ECO:0000259" key="5">
    <source>
        <dbReference type="PROSITE" id="PS50901"/>
    </source>
</evidence>
<protein>
    <recommendedName>
        <fullName evidence="5">FtsK domain-containing protein</fullName>
    </recommendedName>
</protein>
<dbReference type="EMBL" id="JPXF01000031">
    <property type="protein sequence ID" value="KGJ76914.1"/>
    <property type="molecule type" value="Genomic_DNA"/>
</dbReference>
<feature type="domain" description="FtsK" evidence="5">
    <location>
        <begin position="365"/>
        <end position="553"/>
    </location>
</feature>
<dbReference type="Proteomes" id="UP000029864">
    <property type="component" value="Unassembled WGS sequence"/>
</dbReference>
<reference evidence="6 7" key="1">
    <citation type="submission" date="2014-08" db="EMBL/GenBank/DDBJ databases">
        <authorList>
            <person name="Sisinthy S."/>
        </authorList>
    </citation>
    <scope>NUCLEOTIDE SEQUENCE [LARGE SCALE GENOMIC DNA]</scope>
    <source>
        <strain evidence="6 7">RuG17</strain>
    </source>
</reference>
<feature type="binding site" evidence="3">
    <location>
        <begin position="383"/>
        <end position="390"/>
    </location>
    <ligand>
        <name>ATP</name>
        <dbReference type="ChEBI" id="CHEBI:30616"/>
    </ligand>
</feature>
<dbReference type="Pfam" id="PF01580">
    <property type="entry name" value="FtsK_SpoIIIE"/>
    <property type="match status" value="1"/>
</dbReference>
<keyword evidence="1 3" id="KW-0547">Nucleotide-binding</keyword>
<organism evidence="6 7">
    <name type="scientific">Cryobacterium roopkundense</name>
    <dbReference type="NCBI Taxonomy" id="1001240"/>
    <lineage>
        <taxon>Bacteria</taxon>
        <taxon>Bacillati</taxon>
        <taxon>Actinomycetota</taxon>
        <taxon>Actinomycetes</taxon>
        <taxon>Micrococcales</taxon>
        <taxon>Microbacteriaceae</taxon>
        <taxon>Cryobacterium</taxon>
    </lineage>
</organism>
<keyword evidence="2 3" id="KW-0067">ATP-binding</keyword>
<dbReference type="SMART" id="SM00382">
    <property type="entry name" value="AAA"/>
    <property type="match status" value="2"/>
</dbReference>
<evidence type="ECO:0000256" key="1">
    <source>
        <dbReference type="ARBA" id="ARBA00022741"/>
    </source>
</evidence>
<dbReference type="AlphaFoldDB" id="A0A099JEK0"/>
<dbReference type="InterPro" id="IPR002543">
    <property type="entry name" value="FtsK_dom"/>
</dbReference>
<evidence type="ECO:0000313" key="7">
    <source>
        <dbReference type="Proteomes" id="UP000029864"/>
    </source>
</evidence>